<evidence type="ECO:0000313" key="9">
    <source>
        <dbReference type="Proteomes" id="UP000641954"/>
    </source>
</evidence>
<accession>A0ABR8EFR1</accession>
<reference evidence="8 9" key="1">
    <citation type="journal article" date="2020" name="ISME J.">
        <title>Comparative genomics reveals insights into cyanobacterial evolution and habitat adaptation.</title>
        <authorList>
            <person name="Chen M.Y."/>
            <person name="Teng W.K."/>
            <person name="Zhao L."/>
            <person name="Hu C.X."/>
            <person name="Zhou Y.K."/>
            <person name="Han B.P."/>
            <person name="Song L.R."/>
            <person name="Shu W.S."/>
        </authorList>
    </citation>
    <scope>NUCLEOTIDE SEQUENCE [LARGE SCALE GENOMIC DNA]</scope>
    <source>
        <strain evidence="8 9">FACHB-1370</strain>
    </source>
</reference>
<dbReference type="Proteomes" id="UP000641954">
    <property type="component" value="Unassembled WGS sequence"/>
</dbReference>
<feature type="domain" description="Fe2OG dioxygenase" evidence="7">
    <location>
        <begin position="192"/>
        <end position="307"/>
    </location>
</feature>
<evidence type="ECO:0000256" key="3">
    <source>
        <dbReference type="ARBA" id="ARBA00022896"/>
    </source>
</evidence>
<comment type="caution">
    <text evidence="8">The sequence shown here is derived from an EMBL/GenBank/DDBJ whole genome shotgun (WGS) entry which is preliminary data.</text>
</comment>
<dbReference type="PANTHER" id="PTHR12907">
    <property type="entry name" value="EGL NINE HOMOLOG-RELATED"/>
    <property type="match status" value="1"/>
</dbReference>
<dbReference type="InterPro" id="IPR051559">
    <property type="entry name" value="HIF_prolyl_hydroxylases"/>
</dbReference>
<dbReference type="InterPro" id="IPR005123">
    <property type="entry name" value="Oxoglu/Fe-dep_dioxygenase_dom"/>
</dbReference>
<evidence type="ECO:0000313" key="8">
    <source>
        <dbReference type="EMBL" id="MBD2545681.1"/>
    </source>
</evidence>
<organism evidence="8 9">
    <name type="scientific">Planktothricoides raciborskii FACHB-1370</name>
    <dbReference type="NCBI Taxonomy" id="2949576"/>
    <lineage>
        <taxon>Bacteria</taxon>
        <taxon>Bacillati</taxon>
        <taxon>Cyanobacteriota</taxon>
        <taxon>Cyanophyceae</taxon>
        <taxon>Oscillatoriophycideae</taxon>
        <taxon>Oscillatoriales</taxon>
        <taxon>Oscillatoriaceae</taxon>
        <taxon>Planktothricoides</taxon>
    </lineage>
</organism>
<evidence type="ECO:0000256" key="5">
    <source>
        <dbReference type="ARBA" id="ARBA00023002"/>
    </source>
</evidence>
<keyword evidence="6" id="KW-0408">Iron</keyword>
<proteinExistence type="predicted"/>
<keyword evidence="4" id="KW-0223">Dioxygenase</keyword>
<name>A0ABR8EFR1_9CYAN</name>
<evidence type="ECO:0000256" key="1">
    <source>
        <dbReference type="ARBA" id="ARBA00001961"/>
    </source>
</evidence>
<dbReference type="InterPro" id="IPR006620">
    <property type="entry name" value="Pro_4_hyd_alph"/>
</dbReference>
<dbReference type="SMART" id="SM00702">
    <property type="entry name" value="P4Hc"/>
    <property type="match status" value="1"/>
</dbReference>
<gene>
    <name evidence="8" type="ORF">H6G72_17925</name>
</gene>
<keyword evidence="9" id="KW-1185">Reference proteome</keyword>
<keyword evidence="5" id="KW-0560">Oxidoreductase</keyword>
<evidence type="ECO:0000259" key="7">
    <source>
        <dbReference type="PROSITE" id="PS51471"/>
    </source>
</evidence>
<comment type="cofactor">
    <cofactor evidence="1">
        <name>L-ascorbate</name>
        <dbReference type="ChEBI" id="CHEBI:38290"/>
    </cofactor>
</comment>
<dbReference type="PROSITE" id="PS51471">
    <property type="entry name" value="FE2OG_OXY"/>
    <property type="match status" value="1"/>
</dbReference>
<dbReference type="PANTHER" id="PTHR12907:SF26">
    <property type="entry name" value="HIF PROLYL HYDROXYLASE, ISOFORM C"/>
    <property type="match status" value="1"/>
</dbReference>
<evidence type="ECO:0000256" key="4">
    <source>
        <dbReference type="ARBA" id="ARBA00022964"/>
    </source>
</evidence>
<dbReference type="InterPro" id="IPR044862">
    <property type="entry name" value="Pro_4_hyd_alph_FE2OG_OXY"/>
</dbReference>
<protein>
    <submittedName>
        <fullName evidence="8">2OG-Fe(II) oxygenase</fullName>
    </submittedName>
</protein>
<evidence type="ECO:0000256" key="2">
    <source>
        <dbReference type="ARBA" id="ARBA00022723"/>
    </source>
</evidence>
<evidence type="ECO:0000256" key="6">
    <source>
        <dbReference type="ARBA" id="ARBA00023004"/>
    </source>
</evidence>
<sequence length="309" mass="34788">MTELMTEPNLANLPNDIDKVHVMLSLAGGHQCALALNSANDPLLSELFDALIKRSQNQPANRIFKIPLDEGRSAMYIPSESIVSIATSPPMQLDSTGLILKHFHNVEIPSTYALGAQYLQFDNFLSGEEHQQLLTYAISTESQFVGSTTTNNLSDYRKSKVVYSPDANVLQPLLNRIQALLPEVLPKLGLSPFNIARIDSQLTASNDGEFYKIHDDNSSPPTATRQLTYVYYFYREPKSFTGGELRMYNNKIENHYWTRGEGFTTIEPRNNSIVFFFSGYEHEVLPVNCQSKAFADSRFTINGWMSRAN</sequence>
<keyword evidence="2" id="KW-0479">Metal-binding</keyword>
<dbReference type="EMBL" id="JACJSK010000026">
    <property type="protein sequence ID" value="MBD2545681.1"/>
    <property type="molecule type" value="Genomic_DNA"/>
</dbReference>
<dbReference type="Gene3D" id="2.60.120.620">
    <property type="entry name" value="q2cbj1_9rhob like domain"/>
    <property type="match status" value="1"/>
</dbReference>
<dbReference type="Pfam" id="PF13640">
    <property type="entry name" value="2OG-FeII_Oxy_3"/>
    <property type="match status" value="1"/>
</dbReference>
<keyword evidence="3" id="KW-0847">Vitamin C</keyword>